<protein>
    <submittedName>
        <fullName evidence="2">Uncharacterized protein</fullName>
    </submittedName>
</protein>
<keyword evidence="1" id="KW-1133">Transmembrane helix</keyword>
<feature type="transmembrane region" description="Helical" evidence="1">
    <location>
        <begin position="20"/>
        <end position="40"/>
    </location>
</feature>
<keyword evidence="1" id="KW-0812">Transmembrane</keyword>
<organism evidence="2">
    <name type="scientific">Lactiplantibacillus plantarum</name>
    <name type="common">Lactobacillus plantarum</name>
    <dbReference type="NCBI Taxonomy" id="1590"/>
    <lineage>
        <taxon>Bacteria</taxon>
        <taxon>Bacillati</taxon>
        <taxon>Bacillota</taxon>
        <taxon>Bacilli</taxon>
        <taxon>Lactobacillales</taxon>
        <taxon>Lactobacillaceae</taxon>
        <taxon>Lactiplantibacillus</taxon>
    </lineage>
</organism>
<proteinExistence type="predicted"/>
<accession>C7G1H5</accession>
<evidence type="ECO:0000313" key="2">
    <source>
        <dbReference type="EMBL" id="BAH98037.1"/>
    </source>
</evidence>
<evidence type="ECO:0000256" key="1">
    <source>
        <dbReference type="SAM" id="Phobius"/>
    </source>
</evidence>
<reference evidence="2" key="1">
    <citation type="journal article" date="2010" name="Int. J. Food Microbiol.">
        <title>Isolation and characterization of plantaricin ASM1: a new bacteriocin produced by Lactobacillus plantarum A-1.</title>
        <authorList>
            <person name="Hata T."/>
            <person name="Tanaka R."/>
            <person name="Ohmomo S."/>
        </authorList>
    </citation>
    <scope>NUCLEOTIDE SEQUENCE</scope>
</reference>
<name>C7G1H5_LACPN</name>
<keyword evidence="1" id="KW-0472">Membrane</keyword>
<dbReference type="EMBL" id="AB474371">
    <property type="protein sequence ID" value="BAH98037.1"/>
    <property type="molecule type" value="Genomic_DNA"/>
</dbReference>
<sequence length="41" mass="4602">MKSLRFKPMVENLHGVGTHWQCAVLVMIQALVIICIHTALV</sequence>
<dbReference type="AlphaFoldDB" id="C7G1H5"/>